<dbReference type="EMBL" id="BSSD01000001">
    <property type="protein sequence ID" value="GLW90573.1"/>
    <property type="molecule type" value="Genomic_DNA"/>
</dbReference>
<keyword evidence="2" id="KW-1185">Reference proteome</keyword>
<evidence type="ECO:0008006" key="3">
    <source>
        <dbReference type="Google" id="ProtNLM"/>
    </source>
</evidence>
<evidence type="ECO:0000313" key="1">
    <source>
        <dbReference type="EMBL" id="GLW90573.1"/>
    </source>
</evidence>
<dbReference type="RefSeq" id="WP_285608675.1">
    <property type="nucleotide sequence ID" value="NZ_BSSD01000001.1"/>
</dbReference>
<dbReference type="GO" id="GO:0016491">
    <property type="term" value="F:oxidoreductase activity"/>
    <property type="evidence" value="ECO:0007669"/>
    <property type="project" value="InterPro"/>
</dbReference>
<dbReference type="Proteomes" id="UP001165042">
    <property type="component" value="Unassembled WGS sequence"/>
</dbReference>
<protein>
    <recommendedName>
        <fullName evidence="3">Methyltransferase</fullName>
    </recommendedName>
</protein>
<dbReference type="PANTHER" id="PTHR34598">
    <property type="entry name" value="BLL6449 PROTEIN"/>
    <property type="match status" value="1"/>
</dbReference>
<reference evidence="1" key="1">
    <citation type="submission" date="2023-02" db="EMBL/GenBank/DDBJ databases">
        <title>Actinokineospora globicatena NBRC 15670.</title>
        <authorList>
            <person name="Ichikawa N."/>
            <person name="Sato H."/>
            <person name="Tonouchi N."/>
        </authorList>
    </citation>
    <scope>NUCLEOTIDE SEQUENCE</scope>
    <source>
        <strain evidence="1">NBRC 15670</strain>
    </source>
</reference>
<gene>
    <name evidence="1" type="ORF">Aglo03_13890</name>
</gene>
<evidence type="ECO:0000313" key="2">
    <source>
        <dbReference type="Proteomes" id="UP001165042"/>
    </source>
</evidence>
<dbReference type="InterPro" id="IPR044053">
    <property type="entry name" value="AsaB-like"/>
</dbReference>
<dbReference type="NCBIfam" id="NF041278">
    <property type="entry name" value="CmcJ_NvfI_EfuI"/>
    <property type="match status" value="1"/>
</dbReference>
<dbReference type="AlphaFoldDB" id="A0A9W6V938"/>
<name>A0A9W6V938_9PSEU</name>
<proteinExistence type="predicted"/>
<sequence>MTEYVEARVRYLAPVWRDTDEIPTIADWSTMAANTVEHTVRVHDAWDADCDVETTGFQRVSHTTLADFTAPQSVERVYLPEVASLVQKLTSADHVVATHHYIRWGNPGDFEAGYAGFLHGDKPLADPMAYSLARARHLQLGPARSHDFAWYNTWQPIDHPATRNPLALIDARTVSPGDLHPYRYDGAGEQNLETVPLHSSAHRFHYFPSLPPEDLILFKQLDTRPHHTPTCLHSAFETPAPPATPLRRSIETRWLCAFTS</sequence>
<comment type="caution">
    <text evidence="1">The sequence shown here is derived from an EMBL/GenBank/DDBJ whole genome shotgun (WGS) entry which is preliminary data.</text>
</comment>
<accession>A0A9W6V938</accession>
<dbReference type="PANTHER" id="PTHR34598:SF3">
    <property type="entry name" value="OXIDOREDUCTASE AN1597"/>
    <property type="match status" value="1"/>
</dbReference>
<organism evidence="1 2">
    <name type="scientific">Actinokineospora globicatena</name>
    <dbReference type="NCBI Taxonomy" id="103729"/>
    <lineage>
        <taxon>Bacteria</taxon>
        <taxon>Bacillati</taxon>
        <taxon>Actinomycetota</taxon>
        <taxon>Actinomycetes</taxon>
        <taxon>Pseudonocardiales</taxon>
        <taxon>Pseudonocardiaceae</taxon>
        <taxon>Actinokineospora</taxon>
    </lineage>
</organism>